<dbReference type="AlphaFoldDB" id="A0A507B4Y3"/>
<name>A0A507B4Y3_9PEZI</name>
<dbReference type="PANTHER" id="PTHR38166:SF1">
    <property type="entry name" value="C2H2-TYPE DOMAIN-CONTAINING PROTEIN"/>
    <property type="match status" value="1"/>
</dbReference>
<dbReference type="Proteomes" id="UP000319257">
    <property type="component" value="Unassembled WGS sequence"/>
</dbReference>
<keyword evidence="1" id="KW-0862">Zinc</keyword>
<keyword evidence="1" id="KW-0863">Zinc-finger</keyword>
<protein>
    <recommendedName>
        <fullName evidence="3">C2H2-type domain-containing protein</fullName>
    </recommendedName>
</protein>
<feature type="compositionally biased region" description="Polar residues" evidence="2">
    <location>
        <begin position="52"/>
        <end position="62"/>
    </location>
</feature>
<dbReference type="InParanoid" id="A0A507B4Y3"/>
<feature type="compositionally biased region" description="Polar residues" evidence="2">
    <location>
        <begin position="1"/>
        <end position="12"/>
    </location>
</feature>
<organism evidence="4 5">
    <name type="scientific">Thyridium curvatum</name>
    <dbReference type="NCBI Taxonomy" id="1093900"/>
    <lineage>
        <taxon>Eukaryota</taxon>
        <taxon>Fungi</taxon>
        <taxon>Dikarya</taxon>
        <taxon>Ascomycota</taxon>
        <taxon>Pezizomycotina</taxon>
        <taxon>Sordariomycetes</taxon>
        <taxon>Sordariomycetidae</taxon>
        <taxon>Thyridiales</taxon>
        <taxon>Thyridiaceae</taxon>
        <taxon>Thyridium</taxon>
    </lineage>
</organism>
<evidence type="ECO:0000313" key="4">
    <source>
        <dbReference type="EMBL" id="TPX11650.1"/>
    </source>
</evidence>
<reference evidence="4 5" key="1">
    <citation type="submission" date="2019-06" db="EMBL/GenBank/DDBJ databases">
        <title>Draft genome sequence of the filamentous fungus Phialemoniopsis curvata isolated from diesel fuel.</title>
        <authorList>
            <person name="Varaljay V.A."/>
            <person name="Lyon W.J."/>
            <person name="Crouch A.L."/>
            <person name="Drake C.E."/>
            <person name="Hollomon J.M."/>
            <person name="Nadeau L.J."/>
            <person name="Nunn H.S."/>
            <person name="Stevenson B.S."/>
            <person name="Bojanowski C.L."/>
            <person name="Crookes-Goodson W.J."/>
        </authorList>
    </citation>
    <scope>NUCLEOTIDE SEQUENCE [LARGE SCALE GENOMIC DNA]</scope>
    <source>
        <strain evidence="4 5">D216</strain>
    </source>
</reference>
<dbReference type="GO" id="GO:0008270">
    <property type="term" value="F:zinc ion binding"/>
    <property type="evidence" value="ECO:0007669"/>
    <property type="project" value="UniProtKB-KW"/>
</dbReference>
<comment type="caution">
    <text evidence="4">The sequence shown here is derived from an EMBL/GenBank/DDBJ whole genome shotgun (WGS) entry which is preliminary data.</text>
</comment>
<feature type="compositionally biased region" description="Polar residues" evidence="2">
    <location>
        <begin position="641"/>
        <end position="682"/>
    </location>
</feature>
<dbReference type="EMBL" id="SKBQ01000047">
    <property type="protein sequence ID" value="TPX11650.1"/>
    <property type="molecule type" value="Genomic_DNA"/>
</dbReference>
<evidence type="ECO:0000259" key="3">
    <source>
        <dbReference type="PROSITE" id="PS50157"/>
    </source>
</evidence>
<dbReference type="OrthoDB" id="3521097at2759"/>
<dbReference type="InterPro" id="IPR013087">
    <property type="entry name" value="Znf_C2H2_type"/>
</dbReference>
<keyword evidence="1" id="KW-0479">Metal-binding</keyword>
<dbReference type="PANTHER" id="PTHR38166">
    <property type="entry name" value="C2H2-TYPE DOMAIN-CONTAINING PROTEIN-RELATED"/>
    <property type="match status" value="1"/>
</dbReference>
<evidence type="ECO:0000313" key="5">
    <source>
        <dbReference type="Proteomes" id="UP000319257"/>
    </source>
</evidence>
<keyword evidence="5" id="KW-1185">Reference proteome</keyword>
<feature type="domain" description="C2H2-type" evidence="3">
    <location>
        <begin position="193"/>
        <end position="220"/>
    </location>
</feature>
<feature type="region of interest" description="Disordered" evidence="2">
    <location>
        <begin position="51"/>
        <end position="93"/>
    </location>
</feature>
<evidence type="ECO:0000256" key="1">
    <source>
        <dbReference type="PROSITE-ProRule" id="PRU00042"/>
    </source>
</evidence>
<feature type="region of interest" description="Disordered" evidence="2">
    <location>
        <begin position="1"/>
        <end position="28"/>
    </location>
</feature>
<dbReference type="GeneID" id="41975076"/>
<evidence type="ECO:0000256" key="2">
    <source>
        <dbReference type="SAM" id="MobiDB-lite"/>
    </source>
</evidence>
<dbReference type="RefSeq" id="XP_030993361.1">
    <property type="nucleotide sequence ID" value="XM_031142394.1"/>
</dbReference>
<accession>A0A507B4Y3</accession>
<proteinExistence type="predicted"/>
<sequence>MSTGNSYDQHNVNGAGKPVKDSKVAKTSPTIRLNTVTLKKAMRAERAIQAMAASSPNESNGSKAHVKRRVRDSLGRRWDSKKKDMEAKTSSMRLPPRTLPEEVQCDLPVTSETPSLRQRLHLIPRQDLEECGSDVLEDPGENDSGIDSGPPKPSLACPFYKHNSMHHMGCARLRLTRIRDVKQHLSRRHRRPLHCPVCGETFQESKHCESHIRARNCQKPPGGFVFEGVSESQSIALARRVNRSLKEHEQWYTIWEILFPESHKPESPYLSTAFEETFTMVNEYWKHQGMDFLDRHIPSSSICTVSGNDLRSMVLEAVETVLAQFLDCSRSNINQDGNPTSSGDPVPAATREIEDTLASRAYSLPTQYKSPWMSTSDLVIHNLHSLSQSHPGFGSTGSYSVAANTNTTNAAVLNTEPSPLTICSCSTPEDSGLSQIVGEMEWEQRTDMASCADPTTFDQHRAVYEMAEQGDFGRGELKGHHLDDAHAFYLGEGYADVQWEMKALNALAADPPQYDLLGRLFQRAVTGPVPISPETVARIQKTVQSRHGSLQLNDGCYLGPQAQSQALDQQIHAPGFEFGSYVPDVDDLQMSNETLNFDLNMNVGSEDGRVSGDRMPMGVDWNSKDVPVSLPGAGSFWENNTSNFFPTHSPSQTLATDLQQSHISPSMRSSKASKVSAGSNPTHEIRQC</sequence>
<gene>
    <name evidence="4" type="ORF">E0L32_007629</name>
</gene>
<feature type="compositionally biased region" description="Basic and acidic residues" evidence="2">
    <location>
        <begin position="71"/>
        <end position="87"/>
    </location>
</feature>
<dbReference type="STRING" id="1093900.A0A507B4Y3"/>
<dbReference type="PROSITE" id="PS50157">
    <property type="entry name" value="ZINC_FINGER_C2H2_2"/>
    <property type="match status" value="1"/>
</dbReference>
<feature type="region of interest" description="Disordered" evidence="2">
    <location>
        <begin position="641"/>
        <end position="688"/>
    </location>
</feature>